<gene>
    <name evidence="1" type="ORF">PHMEG_00022282</name>
</gene>
<sequence length="87" mass="9598">MPNCKQAGIVLSGTPVFMDRGKAGISAGATLGLQLHFCTRHVAGNTKRKFKDRFTSDLECTLYEIQRAENSGGVRGHSCCIRCCWQY</sequence>
<organism evidence="1 2">
    <name type="scientific">Phytophthora megakarya</name>
    <dbReference type="NCBI Taxonomy" id="4795"/>
    <lineage>
        <taxon>Eukaryota</taxon>
        <taxon>Sar</taxon>
        <taxon>Stramenopiles</taxon>
        <taxon>Oomycota</taxon>
        <taxon>Peronosporomycetes</taxon>
        <taxon>Peronosporales</taxon>
        <taxon>Peronosporaceae</taxon>
        <taxon>Phytophthora</taxon>
    </lineage>
</organism>
<evidence type="ECO:0000313" key="1">
    <source>
        <dbReference type="EMBL" id="OWZ05600.1"/>
    </source>
</evidence>
<name>A0A225VM46_9STRA</name>
<reference evidence="2" key="1">
    <citation type="submission" date="2017-03" db="EMBL/GenBank/DDBJ databases">
        <title>Phytopthora megakarya and P. palmivora, two closely related causual agents of cacao black pod achieved similar genome size and gene model numbers by different mechanisms.</title>
        <authorList>
            <person name="Ali S."/>
            <person name="Shao J."/>
            <person name="Larry D.J."/>
            <person name="Kronmiller B."/>
            <person name="Shen D."/>
            <person name="Strem M.D."/>
            <person name="Melnick R.L."/>
            <person name="Guiltinan M.J."/>
            <person name="Tyler B.M."/>
            <person name="Meinhardt L.W."/>
            <person name="Bailey B.A."/>
        </authorList>
    </citation>
    <scope>NUCLEOTIDE SEQUENCE [LARGE SCALE GENOMIC DNA]</scope>
    <source>
        <strain evidence="2">zdho120</strain>
    </source>
</reference>
<evidence type="ECO:0000313" key="2">
    <source>
        <dbReference type="Proteomes" id="UP000198211"/>
    </source>
</evidence>
<dbReference type="Proteomes" id="UP000198211">
    <property type="component" value="Unassembled WGS sequence"/>
</dbReference>
<protein>
    <submittedName>
        <fullName evidence="1">Uncharacterized protein</fullName>
    </submittedName>
</protein>
<proteinExistence type="predicted"/>
<keyword evidence="2" id="KW-1185">Reference proteome</keyword>
<dbReference type="OrthoDB" id="165010at2759"/>
<dbReference type="EMBL" id="NBNE01004349">
    <property type="protein sequence ID" value="OWZ05600.1"/>
    <property type="molecule type" value="Genomic_DNA"/>
</dbReference>
<comment type="caution">
    <text evidence="1">The sequence shown here is derived from an EMBL/GenBank/DDBJ whole genome shotgun (WGS) entry which is preliminary data.</text>
</comment>
<accession>A0A225VM46</accession>
<dbReference type="AlphaFoldDB" id="A0A225VM46"/>